<evidence type="ECO:0000256" key="1">
    <source>
        <dbReference type="ARBA" id="ARBA00009175"/>
    </source>
</evidence>
<organism evidence="6 7">
    <name type="scientific">Deinococcus koreensis</name>
    <dbReference type="NCBI Taxonomy" id="2054903"/>
    <lineage>
        <taxon>Bacteria</taxon>
        <taxon>Thermotogati</taxon>
        <taxon>Deinococcota</taxon>
        <taxon>Deinococci</taxon>
        <taxon>Deinococcales</taxon>
        <taxon>Deinococcaceae</taxon>
        <taxon>Deinococcus</taxon>
    </lineage>
</organism>
<dbReference type="PANTHER" id="PTHR30632">
    <property type="entry name" value="MOLYBDATE-BINDING PERIPLASMIC PROTEIN"/>
    <property type="match status" value="1"/>
</dbReference>
<dbReference type="PIRSF" id="PIRSF004846">
    <property type="entry name" value="ModA"/>
    <property type="match status" value="1"/>
</dbReference>
<gene>
    <name evidence="6" type="primary">modA</name>
    <name evidence="6" type="ORF">CVO96_06780</name>
</gene>
<evidence type="ECO:0000256" key="4">
    <source>
        <dbReference type="PIRSR" id="PIRSR004846-1"/>
    </source>
</evidence>
<dbReference type="NCBIfam" id="TIGR01256">
    <property type="entry name" value="modA"/>
    <property type="match status" value="1"/>
</dbReference>
<evidence type="ECO:0000256" key="3">
    <source>
        <dbReference type="ARBA" id="ARBA00022729"/>
    </source>
</evidence>
<evidence type="ECO:0000256" key="5">
    <source>
        <dbReference type="SAM" id="SignalP"/>
    </source>
</evidence>
<dbReference type="InterPro" id="IPR005950">
    <property type="entry name" value="ModA"/>
</dbReference>
<comment type="caution">
    <text evidence="6">The sequence shown here is derived from an EMBL/GenBank/DDBJ whole genome shotgun (WGS) entry which is preliminary data.</text>
</comment>
<dbReference type="Pfam" id="PF13531">
    <property type="entry name" value="SBP_bac_11"/>
    <property type="match status" value="1"/>
</dbReference>
<keyword evidence="4" id="KW-0500">Molybdenum</keyword>
<reference evidence="6 7" key="1">
    <citation type="submission" date="2018-01" db="EMBL/GenBank/DDBJ databases">
        <title>Deinococcus koreensis sp. nov., a radiation-resistant bacterium isolated from river water.</title>
        <authorList>
            <person name="Choi A."/>
        </authorList>
    </citation>
    <scope>NUCLEOTIDE SEQUENCE [LARGE SCALE GENOMIC DNA]</scope>
    <source>
        <strain evidence="6 7">SJW1-2</strain>
    </source>
</reference>
<accession>A0A2K3UX65</accession>
<feature type="signal peptide" evidence="5">
    <location>
        <begin position="1"/>
        <end position="25"/>
    </location>
</feature>
<dbReference type="GO" id="GO:0046872">
    <property type="term" value="F:metal ion binding"/>
    <property type="evidence" value="ECO:0007669"/>
    <property type="project" value="UniProtKB-KW"/>
</dbReference>
<dbReference type="PANTHER" id="PTHR30632:SF0">
    <property type="entry name" value="SULFATE-BINDING PROTEIN"/>
    <property type="match status" value="1"/>
</dbReference>
<feature type="binding site" evidence="4">
    <location>
        <position position="62"/>
    </location>
    <ligand>
        <name>molybdate</name>
        <dbReference type="ChEBI" id="CHEBI:36264"/>
    </ligand>
</feature>
<keyword evidence="2 4" id="KW-0479">Metal-binding</keyword>
<evidence type="ECO:0000313" key="7">
    <source>
        <dbReference type="Proteomes" id="UP000236379"/>
    </source>
</evidence>
<dbReference type="InterPro" id="IPR050682">
    <property type="entry name" value="ModA/WtpA"/>
</dbReference>
<dbReference type="OrthoDB" id="9785015at2"/>
<proteinExistence type="inferred from homology"/>
<dbReference type="RefSeq" id="WP_103311564.1">
    <property type="nucleotide sequence ID" value="NZ_PPPD01000001.1"/>
</dbReference>
<evidence type="ECO:0000313" key="6">
    <source>
        <dbReference type="EMBL" id="PNY81121.1"/>
    </source>
</evidence>
<dbReference type="Proteomes" id="UP000236379">
    <property type="component" value="Unassembled WGS sequence"/>
</dbReference>
<feature type="binding site" evidence="4">
    <location>
        <position position="35"/>
    </location>
    <ligand>
        <name>molybdate</name>
        <dbReference type="ChEBI" id="CHEBI:36264"/>
    </ligand>
</feature>
<comment type="similarity">
    <text evidence="1">Belongs to the bacterial solute-binding protein ModA family.</text>
</comment>
<dbReference type="EMBL" id="PPPD01000001">
    <property type="protein sequence ID" value="PNY81121.1"/>
    <property type="molecule type" value="Genomic_DNA"/>
</dbReference>
<keyword evidence="3 5" id="KW-0732">Signal</keyword>
<dbReference type="Gene3D" id="3.40.190.10">
    <property type="entry name" value="Periplasmic binding protein-like II"/>
    <property type="match status" value="2"/>
</dbReference>
<evidence type="ECO:0000256" key="2">
    <source>
        <dbReference type="ARBA" id="ARBA00022723"/>
    </source>
</evidence>
<sequence>MTRLLFRALLRGLALSLLLAPPAQAARLTVFAASSLTDAFTELGKAFDAQSGHITTFSFAGSQALRTQLEQGARADVYASANAAQFEPLVRAGLLDAGQGFVKNRLAIIAPRGTMAVTALGDLGRPGVKLVLADRNVPVGDLARRMLAAVGQSGAYGPDFAARSLKNVVSEEPNARQVALKVGLGEADAAVVYATDVTPALKPRVRVIALPSRFNQSAVYPLGVLTGAREGAAAQAFVKFVLSPAGQKILRRWGFQAP</sequence>
<dbReference type="CDD" id="cd13538">
    <property type="entry name" value="PBP2_ModA_like_1"/>
    <property type="match status" value="1"/>
</dbReference>
<feature type="chain" id="PRO_5014381076" evidence="5">
    <location>
        <begin position="26"/>
        <end position="258"/>
    </location>
</feature>
<dbReference type="GO" id="GO:0015689">
    <property type="term" value="P:molybdate ion transport"/>
    <property type="evidence" value="ECO:0007669"/>
    <property type="project" value="InterPro"/>
</dbReference>
<dbReference type="GO" id="GO:0030973">
    <property type="term" value="F:molybdate ion binding"/>
    <property type="evidence" value="ECO:0007669"/>
    <property type="project" value="TreeGrafter"/>
</dbReference>
<name>A0A2K3UX65_9DEIO</name>
<protein>
    <submittedName>
        <fullName evidence="6">Molybdate ABC transporter substrate-binding protein</fullName>
    </submittedName>
</protein>
<dbReference type="AlphaFoldDB" id="A0A2K3UX65"/>
<dbReference type="SUPFAM" id="SSF53850">
    <property type="entry name" value="Periplasmic binding protein-like II"/>
    <property type="match status" value="1"/>
</dbReference>
<feature type="binding site" evidence="4">
    <location>
        <position position="193"/>
    </location>
    <ligand>
        <name>molybdate</name>
        <dbReference type="ChEBI" id="CHEBI:36264"/>
    </ligand>
</feature>
<keyword evidence="7" id="KW-1185">Reference proteome</keyword>